<sequence length="36" mass="4005">MKYLILILAVTFSTTAFAQKHKPRTFLLVHGAWSGG</sequence>
<accession>A0ABU1QXX6</accession>
<evidence type="ECO:0000256" key="1">
    <source>
        <dbReference type="SAM" id="SignalP"/>
    </source>
</evidence>
<gene>
    <name evidence="2" type="ORF">J2W84_003061</name>
</gene>
<feature type="signal peptide" evidence="1">
    <location>
        <begin position="1"/>
        <end position="18"/>
    </location>
</feature>
<reference evidence="2 3" key="1">
    <citation type="submission" date="2023-07" db="EMBL/GenBank/DDBJ databases">
        <title>Sorghum-associated microbial communities from plants grown in Nebraska, USA.</title>
        <authorList>
            <person name="Schachtman D."/>
        </authorList>
    </citation>
    <scope>NUCLEOTIDE SEQUENCE [LARGE SCALE GENOMIC DNA]</scope>
    <source>
        <strain evidence="2 3">BE57</strain>
    </source>
</reference>
<feature type="chain" id="PRO_5046080367" description="Alpha/beta hydrolase" evidence="1">
    <location>
        <begin position="19"/>
        <end position="36"/>
    </location>
</feature>
<dbReference type="Proteomes" id="UP001264980">
    <property type="component" value="Unassembled WGS sequence"/>
</dbReference>
<keyword evidence="1" id="KW-0732">Signal</keyword>
<proteinExistence type="predicted"/>
<organism evidence="2 3">
    <name type="scientific">Dyadobacter fermentans</name>
    <dbReference type="NCBI Taxonomy" id="94254"/>
    <lineage>
        <taxon>Bacteria</taxon>
        <taxon>Pseudomonadati</taxon>
        <taxon>Bacteroidota</taxon>
        <taxon>Cytophagia</taxon>
        <taxon>Cytophagales</taxon>
        <taxon>Spirosomataceae</taxon>
        <taxon>Dyadobacter</taxon>
    </lineage>
</organism>
<evidence type="ECO:0000313" key="3">
    <source>
        <dbReference type="Proteomes" id="UP001264980"/>
    </source>
</evidence>
<keyword evidence="3" id="KW-1185">Reference proteome</keyword>
<dbReference type="EMBL" id="JAVDTI010000003">
    <property type="protein sequence ID" value="MDR6806013.1"/>
    <property type="molecule type" value="Genomic_DNA"/>
</dbReference>
<evidence type="ECO:0008006" key="4">
    <source>
        <dbReference type="Google" id="ProtNLM"/>
    </source>
</evidence>
<evidence type="ECO:0000313" key="2">
    <source>
        <dbReference type="EMBL" id="MDR6806013.1"/>
    </source>
</evidence>
<name>A0ABU1QXX6_9BACT</name>
<comment type="caution">
    <text evidence="2">The sequence shown here is derived from an EMBL/GenBank/DDBJ whole genome shotgun (WGS) entry which is preliminary data.</text>
</comment>
<protein>
    <recommendedName>
        <fullName evidence="4">Alpha/beta hydrolase</fullName>
    </recommendedName>
</protein>